<dbReference type="Proteomes" id="UP000271464">
    <property type="component" value="Unassembled WGS sequence"/>
</dbReference>
<name>A0ABY6RBY8_9MYCO</name>
<dbReference type="GeneID" id="66599015"/>
<comment type="caution">
    <text evidence="1">The sequence shown here is derived from an EMBL/GenBank/DDBJ whole genome shotgun (WGS) entry which is preliminary data.</text>
</comment>
<protein>
    <submittedName>
        <fullName evidence="1">Uncharacterized protein</fullName>
    </submittedName>
</protein>
<keyword evidence="2" id="KW-1185">Reference proteome</keyword>
<sequence length="93" mass="10073">MPKLLPPALPKGAELSPLLTVRGRAGAHRWLTEVLCVPLTLNYVRNAATRREIPSTVVAGVLMFSTQDLFNWATSLNTKTARTGLGAEWGETA</sequence>
<reference evidence="1 2" key="1">
    <citation type="submission" date="2018-09" db="EMBL/GenBank/DDBJ databases">
        <authorList>
            <person name="Tagini F."/>
        </authorList>
    </citation>
    <scope>NUCLEOTIDE SEQUENCE [LARGE SCALE GENOMIC DNA]</scope>
    <source>
        <strain evidence="1 2">MK4</strain>
    </source>
</reference>
<dbReference type="RefSeq" id="WP_131808269.1">
    <property type="nucleotide sequence ID" value="NZ_LWCM01000076.1"/>
</dbReference>
<dbReference type="EMBL" id="UPHM01000007">
    <property type="protein sequence ID" value="VAZ87177.1"/>
    <property type="molecule type" value="Genomic_DNA"/>
</dbReference>
<evidence type="ECO:0000313" key="1">
    <source>
        <dbReference type="EMBL" id="VAZ87177.1"/>
    </source>
</evidence>
<proteinExistence type="predicted"/>
<evidence type="ECO:0000313" key="2">
    <source>
        <dbReference type="Proteomes" id="UP000271464"/>
    </source>
</evidence>
<organism evidence="1 2">
    <name type="scientific">Mycobacterium persicum</name>
    <dbReference type="NCBI Taxonomy" id="1487726"/>
    <lineage>
        <taxon>Bacteria</taxon>
        <taxon>Bacillati</taxon>
        <taxon>Actinomycetota</taxon>
        <taxon>Actinomycetes</taxon>
        <taxon>Mycobacteriales</taxon>
        <taxon>Mycobacteriaceae</taxon>
        <taxon>Mycobacterium</taxon>
    </lineage>
</organism>
<gene>
    <name evidence="1" type="ORF">LAUMK4_00285</name>
</gene>
<accession>A0ABY6RBY8</accession>